<comment type="similarity">
    <text evidence="1">Belongs to the P-Pant transferase superfamily. Gsp/Sfp/HetI/AcpT family.</text>
</comment>
<dbReference type="SUPFAM" id="SSF56214">
    <property type="entry name" value="4'-phosphopantetheinyl transferase"/>
    <property type="match status" value="2"/>
</dbReference>
<dbReference type="InterPro" id="IPR055066">
    <property type="entry name" value="AASDHPPT_N"/>
</dbReference>
<dbReference type="Proteomes" id="UP000182762">
    <property type="component" value="Unassembled WGS sequence"/>
</dbReference>
<dbReference type="InterPro" id="IPR050559">
    <property type="entry name" value="P-Pant_transferase_sf"/>
</dbReference>
<comment type="caution">
    <text evidence="5">The sequence shown here is derived from an EMBL/GenBank/DDBJ whole genome shotgun (WGS) entry which is preliminary data.</text>
</comment>
<name>A0A1I5ZM52_9BACI</name>
<dbReference type="PANTHER" id="PTHR12215:SF10">
    <property type="entry name" value="L-AMINOADIPATE-SEMIALDEHYDE DEHYDROGENASE-PHOSPHOPANTETHEINYL TRANSFERASE"/>
    <property type="match status" value="1"/>
</dbReference>
<sequence length="231" mass="27484">MQIHLLNIDYRYDFNNYRSFYPILDKEIRQKISKFVNEKDKIRSFLSHLFLRYLISCELCCELVDIKFKYGKYGKPYIDSEKALAFNISHSGKFIAIAIGSEEIGVDIQECINLDYKELSSSFFTQQEYEYITCQSNMRGKFFKIWTLKESYLKATGRGLYSPLNSICFSSINNEIKPYFEENNKTYYFHSEFINDDYCMSVCSTKPVENFQFYQYSQSKINYLLLGENYN</sequence>
<evidence type="ECO:0000259" key="3">
    <source>
        <dbReference type="Pfam" id="PF01648"/>
    </source>
</evidence>
<dbReference type="InterPro" id="IPR037143">
    <property type="entry name" value="4-PPantetheinyl_Trfase_dom_sf"/>
</dbReference>
<evidence type="ECO:0000313" key="5">
    <source>
        <dbReference type="EMBL" id="SFQ57247.1"/>
    </source>
</evidence>
<feature type="domain" description="4'-phosphopantetheinyl transferase N-terminal" evidence="4">
    <location>
        <begin position="18"/>
        <end position="98"/>
    </location>
</feature>
<dbReference type="GeneID" id="93710835"/>
<dbReference type="GO" id="GO:0016740">
    <property type="term" value="F:transferase activity"/>
    <property type="evidence" value="ECO:0007669"/>
    <property type="project" value="UniProtKB-KW"/>
</dbReference>
<keyword evidence="6" id="KW-1185">Reference proteome</keyword>
<dbReference type="InterPro" id="IPR008278">
    <property type="entry name" value="4-PPantetheinyl_Trfase_dom"/>
</dbReference>
<gene>
    <name evidence="5" type="ORF">SAMN02745910_02175</name>
</gene>
<dbReference type="Pfam" id="PF01648">
    <property type="entry name" value="ACPS"/>
    <property type="match status" value="1"/>
</dbReference>
<organism evidence="5 6">
    <name type="scientific">Priestia endophytica DSM 13796</name>
    <dbReference type="NCBI Taxonomy" id="1121089"/>
    <lineage>
        <taxon>Bacteria</taxon>
        <taxon>Bacillati</taxon>
        <taxon>Bacillota</taxon>
        <taxon>Bacilli</taxon>
        <taxon>Bacillales</taxon>
        <taxon>Bacillaceae</taxon>
        <taxon>Priestia</taxon>
    </lineage>
</organism>
<dbReference type="RefSeq" id="WP_061804151.1">
    <property type="nucleotide sequence ID" value="NZ_FOXX01000004.1"/>
</dbReference>
<proteinExistence type="inferred from homology"/>
<evidence type="ECO:0000256" key="2">
    <source>
        <dbReference type="ARBA" id="ARBA00022679"/>
    </source>
</evidence>
<dbReference type="Gene3D" id="3.90.470.20">
    <property type="entry name" value="4'-phosphopantetheinyl transferase domain"/>
    <property type="match status" value="2"/>
</dbReference>
<evidence type="ECO:0000256" key="1">
    <source>
        <dbReference type="ARBA" id="ARBA00010990"/>
    </source>
</evidence>
<reference evidence="5 6" key="1">
    <citation type="submission" date="2016-10" db="EMBL/GenBank/DDBJ databases">
        <authorList>
            <person name="Varghese N."/>
            <person name="Submissions S."/>
        </authorList>
    </citation>
    <scope>NUCLEOTIDE SEQUENCE [LARGE SCALE GENOMIC DNA]</scope>
    <source>
        <strain evidence="5 6">DSM 13796</strain>
    </source>
</reference>
<evidence type="ECO:0000259" key="4">
    <source>
        <dbReference type="Pfam" id="PF22624"/>
    </source>
</evidence>
<dbReference type="EMBL" id="FOXX01000004">
    <property type="protein sequence ID" value="SFQ57247.1"/>
    <property type="molecule type" value="Genomic_DNA"/>
</dbReference>
<protein>
    <submittedName>
        <fullName evidence="5">4'-phosphopantetheinyl transferase</fullName>
    </submittedName>
</protein>
<accession>A0A1I5ZM52</accession>
<evidence type="ECO:0000313" key="6">
    <source>
        <dbReference type="Proteomes" id="UP000182762"/>
    </source>
</evidence>
<keyword evidence="2 5" id="KW-0808">Transferase</keyword>
<feature type="domain" description="4'-phosphopantetheinyl transferase" evidence="3">
    <location>
        <begin position="104"/>
        <end position="203"/>
    </location>
</feature>
<dbReference type="Pfam" id="PF22624">
    <property type="entry name" value="AASDHPPT_N"/>
    <property type="match status" value="1"/>
</dbReference>
<dbReference type="PANTHER" id="PTHR12215">
    <property type="entry name" value="PHOSPHOPANTETHEINE TRANSFERASE"/>
    <property type="match status" value="1"/>
</dbReference>